<sequence>MNALQFKKLKIGDRILTYNGACTTVTDIDRMAGKLTCGNGQWRDYHRVRMAVETELLVEHKRVQDYVPPDTVILSRALLLKLGFSKVCILRAIENCGPDGFLGTLQDLFVRTEFISIEYVRNLVPVMIREGLIQRKVVKRGLFRLTINK</sequence>
<dbReference type="Proteomes" id="UP000285777">
    <property type="component" value="Unassembled WGS sequence"/>
</dbReference>
<evidence type="ECO:0000313" key="1">
    <source>
        <dbReference type="EMBL" id="RHI89921.1"/>
    </source>
</evidence>
<comment type="caution">
    <text evidence="1">The sequence shown here is derived from an EMBL/GenBank/DDBJ whole genome shotgun (WGS) entry which is preliminary data.</text>
</comment>
<name>A0A415BQK8_PHOVU</name>
<organism evidence="1 2">
    <name type="scientific">Phocaeicola vulgatus</name>
    <name type="common">Bacteroides vulgatus</name>
    <dbReference type="NCBI Taxonomy" id="821"/>
    <lineage>
        <taxon>Bacteria</taxon>
        <taxon>Pseudomonadati</taxon>
        <taxon>Bacteroidota</taxon>
        <taxon>Bacteroidia</taxon>
        <taxon>Bacteroidales</taxon>
        <taxon>Bacteroidaceae</taxon>
        <taxon>Phocaeicola</taxon>
    </lineage>
</organism>
<protein>
    <submittedName>
        <fullName evidence="1">Uncharacterized protein</fullName>
    </submittedName>
</protein>
<accession>A0A415BQK8</accession>
<proteinExistence type="predicted"/>
<reference evidence="1 2" key="1">
    <citation type="submission" date="2018-08" db="EMBL/GenBank/DDBJ databases">
        <title>A genome reference for cultivated species of the human gut microbiota.</title>
        <authorList>
            <person name="Zou Y."/>
            <person name="Xue W."/>
            <person name="Luo G."/>
        </authorList>
    </citation>
    <scope>NUCLEOTIDE SEQUENCE [LARGE SCALE GENOMIC DNA]</scope>
    <source>
        <strain evidence="1 2">AM13-21</strain>
    </source>
</reference>
<dbReference type="RefSeq" id="WP_117830094.1">
    <property type="nucleotide sequence ID" value="NZ_JADNKE010000013.1"/>
</dbReference>
<dbReference type="AlphaFoldDB" id="A0A415BQK8"/>
<gene>
    <name evidence="1" type="ORF">DW150_12435</name>
</gene>
<evidence type="ECO:0000313" key="2">
    <source>
        <dbReference type="Proteomes" id="UP000285777"/>
    </source>
</evidence>
<dbReference type="EMBL" id="QRLF01000020">
    <property type="protein sequence ID" value="RHI89921.1"/>
    <property type="molecule type" value="Genomic_DNA"/>
</dbReference>